<dbReference type="Pfam" id="PF01554">
    <property type="entry name" value="MatE"/>
    <property type="match status" value="1"/>
</dbReference>
<feature type="transmembrane region" description="Helical" evidence="6">
    <location>
        <begin position="59"/>
        <end position="78"/>
    </location>
</feature>
<feature type="transmembrane region" description="Helical" evidence="6">
    <location>
        <begin position="219"/>
        <end position="239"/>
    </location>
</feature>
<dbReference type="GO" id="GO:0015297">
    <property type="term" value="F:antiporter activity"/>
    <property type="evidence" value="ECO:0007669"/>
    <property type="project" value="InterPro"/>
</dbReference>
<evidence type="ECO:0000313" key="7">
    <source>
        <dbReference type="EMBL" id="CAE0027548.1"/>
    </source>
</evidence>
<dbReference type="GO" id="GO:0016020">
    <property type="term" value="C:membrane"/>
    <property type="evidence" value="ECO:0007669"/>
    <property type="project" value="UniProtKB-SubCell"/>
</dbReference>
<sequence>MLFGARPLLELSTSQASFEALQPAAVYTRIRALSVPAFIAQITMQGVLMGLSKDAVTPLIAVLISGLANVAGDLVLVAGLGKGIAGAAAATVLAQCLAAGFLFAKVREAVSSPGSERAPLSAKRRPLSLSLPRLASLGPLLRESVPFLLMKVLTCAKVFLMNYLSTMFGATALAAHLVALTIWRVLILVGEPLSYAAQSFAPQYFTEGSTAEDKARGFYYVRLIVALGGALSAVMLLLTRASFLPLCTLFTRDALIQGKAAAVINQVSLSVCAFPILLSLEGSLLAVGRVRSLVWAMATNVGYALLNSLSLSLSHFLSET</sequence>
<reference evidence="7" key="1">
    <citation type="submission" date="2021-01" db="EMBL/GenBank/DDBJ databases">
        <authorList>
            <person name="Corre E."/>
            <person name="Pelletier E."/>
            <person name="Niang G."/>
            <person name="Scheremetjew M."/>
            <person name="Finn R."/>
            <person name="Kale V."/>
            <person name="Holt S."/>
            <person name="Cochrane G."/>
            <person name="Meng A."/>
            <person name="Brown T."/>
            <person name="Cohen L."/>
        </authorList>
    </citation>
    <scope>NUCLEOTIDE SEQUENCE</scope>
    <source>
        <strain evidence="7">RCC856</strain>
    </source>
</reference>
<gene>
    <name evidence="7" type="ORF">CLAU1311_LOCUS8577</name>
</gene>
<protein>
    <submittedName>
        <fullName evidence="7">Uncharacterized protein</fullName>
    </submittedName>
</protein>
<proteinExistence type="inferred from homology"/>
<evidence type="ECO:0000256" key="4">
    <source>
        <dbReference type="ARBA" id="ARBA00022989"/>
    </source>
</evidence>
<dbReference type="InterPro" id="IPR002528">
    <property type="entry name" value="MATE_fam"/>
</dbReference>
<dbReference type="GO" id="GO:0042910">
    <property type="term" value="F:xenobiotic transmembrane transporter activity"/>
    <property type="evidence" value="ECO:0007669"/>
    <property type="project" value="InterPro"/>
</dbReference>
<name>A0A7S2Z7E7_9CHLO</name>
<feature type="transmembrane region" description="Helical" evidence="6">
    <location>
        <begin position="84"/>
        <end position="104"/>
    </location>
</feature>
<keyword evidence="4 6" id="KW-1133">Transmembrane helix</keyword>
<keyword evidence="5 6" id="KW-0472">Membrane</keyword>
<comment type="subcellular location">
    <subcellularLocation>
        <location evidence="1">Membrane</location>
        <topology evidence="1">Multi-pass membrane protein</topology>
    </subcellularLocation>
</comment>
<accession>A0A7S2Z7E7</accession>
<dbReference type="EMBL" id="HBHU01013158">
    <property type="protein sequence ID" value="CAE0027548.1"/>
    <property type="molecule type" value="Transcribed_RNA"/>
</dbReference>
<dbReference type="PANTHER" id="PTHR42893">
    <property type="entry name" value="PROTEIN DETOXIFICATION 44, CHLOROPLASTIC-RELATED"/>
    <property type="match status" value="1"/>
</dbReference>
<feature type="transmembrane region" description="Helical" evidence="6">
    <location>
        <begin position="260"/>
        <end position="280"/>
    </location>
</feature>
<comment type="similarity">
    <text evidence="2">Belongs to the multi antimicrobial extrusion (MATE) (TC 2.A.66.1) family.</text>
</comment>
<evidence type="ECO:0000256" key="3">
    <source>
        <dbReference type="ARBA" id="ARBA00022692"/>
    </source>
</evidence>
<evidence type="ECO:0000256" key="6">
    <source>
        <dbReference type="SAM" id="Phobius"/>
    </source>
</evidence>
<feature type="transmembrane region" description="Helical" evidence="6">
    <location>
        <begin position="160"/>
        <end position="183"/>
    </location>
</feature>
<feature type="transmembrane region" description="Helical" evidence="6">
    <location>
        <begin position="292"/>
        <end position="317"/>
    </location>
</feature>
<evidence type="ECO:0000256" key="1">
    <source>
        <dbReference type="ARBA" id="ARBA00004141"/>
    </source>
</evidence>
<evidence type="ECO:0000256" key="5">
    <source>
        <dbReference type="ARBA" id="ARBA00023136"/>
    </source>
</evidence>
<organism evidence="7">
    <name type="scientific">Chloropicon laureae</name>
    <dbReference type="NCBI Taxonomy" id="464258"/>
    <lineage>
        <taxon>Eukaryota</taxon>
        <taxon>Viridiplantae</taxon>
        <taxon>Chlorophyta</taxon>
        <taxon>Chloropicophyceae</taxon>
        <taxon>Chloropicales</taxon>
        <taxon>Chloropicaceae</taxon>
        <taxon>Chloropicon</taxon>
    </lineage>
</organism>
<dbReference type="PANTHER" id="PTHR42893:SF9">
    <property type="entry name" value="PROTEIN DETOXIFICATION 46, CHLOROPLASTIC"/>
    <property type="match status" value="1"/>
</dbReference>
<dbReference type="AlphaFoldDB" id="A0A7S2Z7E7"/>
<dbReference type="InterPro" id="IPR044644">
    <property type="entry name" value="DinF-like"/>
</dbReference>
<evidence type="ECO:0000256" key="2">
    <source>
        <dbReference type="ARBA" id="ARBA00010199"/>
    </source>
</evidence>
<keyword evidence="3 6" id="KW-0812">Transmembrane</keyword>